<protein>
    <recommendedName>
        <fullName evidence="13">CRISPR-associated endonuclease Cas9</fullName>
        <ecNumber evidence="13">3.1.-.-</ecNumber>
    </recommendedName>
</protein>
<evidence type="ECO:0000256" key="12">
    <source>
        <dbReference type="ARBA" id="ARBA00046380"/>
    </source>
</evidence>
<keyword evidence="8 13" id="KW-0694">RNA-binding</keyword>
<dbReference type="GO" id="GO:0043571">
    <property type="term" value="P:maintenance of CRISPR repeat elements"/>
    <property type="evidence" value="ECO:0007669"/>
    <property type="project" value="UniProtKB-UniRule"/>
</dbReference>
<evidence type="ECO:0000256" key="9">
    <source>
        <dbReference type="ARBA" id="ARBA00023118"/>
    </source>
</evidence>
<dbReference type="PROSITE" id="PS51749">
    <property type="entry name" value="HNH_CAS9"/>
    <property type="match status" value="1"/>
</dbReference>
<dbReference type="STRING" id="119224.AKK44_08325"/>
<keyword evidence="11" id="KW-0464">Manganese</keyword>
<dbReference type="GO" id="GO:0051607">
    <property type="term" value="P:defense response to virus"/>
    <property type="evidence" value="ECO:0007669"/>
    <property type="project" value="UniProtKB-UniRule"/>
</dbReference>
<reference evidence="15 16" key="1">
    <citation type="submission" date="2015-08" db="EMBL/GenBank/DDBJ databases">
        <title>Genome sequence of Streptococcus phocae subsp. phocae ATCC 51973T isolated from liver specimen obtained from seal.</title>
        <authorList>
            <person name="Avendano-Herrera R."/>
        </authorList>
    </citation>
    <scope>NUCLEOTIDE SEQUENCE [LARGE SCALE GENOMIC DNA]</scope>
    <source>
        <strain evidence="15 16">ATCC 51973</strain>
    </source>
</reference>
<dbReference type="InterPro" id="IPR032240">
    <property type="entry name" value="Cas9_REC"/>
</dbReference>
<evidence type="ECO:0000256" key="2">
    <source>
        <dbReference type="ARBA" id="ARBA00005244"/>
    </source>
</evidence>
<dbReference type="GO" id="GO:0003723">
    <property type="term" value="F:RNA binding"/>
    <property type="evidence" value="ECO:0007669"/>
    <property type="project" value="UniProtKB-UniRule"/>
</dbReference>
<evidence type="ECO:0000256" key="1">
    <source>
        <dbReference type="ARBA" id="ARBA00001946"/>
    </source>
</evidence>
<keyword evidence="16" id="KW-1185">Reference proteome</keyword>
<comment type="cofactor">
    <cofactor evidence="1">
        <name>Mg(2+)</name>
        <dbReference type="ChEBI" id="CHEBI:18420"/>
    </cofactor>
</comment>
<evidence type="ECO:0000256" key="8">
    <source>
        <dbReference type="ARBA" id="ARBA00022884"/>
    </source>
</evidence>
<dbReference type="Gene3D" id="3.30.420.10">
    <property type="entry name" value="Ribonuclease H-like superfamily/Ribonuclease H"/>
    <property type="match status" value="1"/>
</dbReference>
<sequence length="1368" mass="158339">MVEKKSYSIGLDIGTNSVGWAVITDDYKVPAKKMKVLGNTSRQSIKKNMIGALLFDEGGPAASTRVKRTTRRRYTRRKNRLCYLRDIFESEMHTIDKHFFLRLEDSFLHKSDKRYEAHPIFGTLQEEKAYHDNYPTIYHLRKALADNTEKADLRLIYLALAHIIKFRGHFLIEGALSANNTDVQQLVHALVDAYNIMFEEDQLDIEAIDVKAILTEKISKTRRLENLISNIPGQKKNGLFGNLIALSLGLTPNFKSHFNLPEDAKLQLAKDTYDEELNNLLTQIGDEYADLFLSAKNLSDAILLSDILTVNGDGTQAPLSASLIKRYEEHRQDLALLKQMFKEQLPDLYRDVFTDENKDGYAGYISGKTSQEAFYKYIKPILETLDGAEDFLTKINREDFLRKQRTFDNGSIPHQIHLGELQAILERQQAYYPFLKDNQEKIEKILTFRIPYYIGPLARGNSRFAWLTRTSDQKITPWNFDEMVDQEASAQAFIERMTNFDEYLPQEKVLPKHSLTYEYFTVYNELTKVKYVTEGMTKPEFLSAGQKEQIVELLFKKYRKVTVKQLKEDFFSKIECFDTVDISGVEDKFNASLGTYHDLLKIIKDKAFLDNSENENIIEDIILTLTLFEDKEMIANRLAVYEDLFDQNVLKQLKRRHYTGWGRLSKQLINGMRDKHTGKTILDFLKADGFINRNFMQLINDDNLSFKEEIKKAQEGGLKDSINDQIRDLAGSPAIKKGILQTINIVDEIVKIMGKAPQHIVVEMARDVQKTDIGVKQSRERMKRVQEVLKKLGSQLLKEHPVENFQLQNERLYLYYLQNGKDMYTGEELSISNLSHYDIDHIIPRSFIKDDSIDNKVLTRSEHNRGKTDNVPSIEVVKRMKPYWQKLLDTKVISQRKFDNLTKAERGGLQESDKANFIQRQLVETRQITKHVAQILDSRFNTERDEKDRPIRRVKVITLKSKFVSDFRQDFGFYKLREINDYHHAHDAYLNAVVGTALLKMYPKLASEFVYGDYQKYDLKRMVGKSGKASGHATAKYFFYSNLMNFFKSEVKLANGNIIKRSPIEVNEETGEIVWDKTKDFGTVRKVLSAPQVNIVKKTEIQTGGFSNETILSKGKSSKLIPRKNKWRDTTKYGGFNTPTVAYSVLVVAKVEKGKAKKLKPVKELVGITIMERTKFEANPIAFLESKGYHDIQEHLMITLPKYSLFELENGRRRLLASATELQKGNEMVLPQHLVTFLYRVSKRDKGTQSENMEYISNHKEKFIEIFHYIIRYAEKNVIKPKVIERLNDTFNQKFNDSDLTELSISFLNLFKFTSFGAPEKFTFLNSEIKQDDVRYRSTKECLNSTLIHQSVTGLYETRIDLSQFGGD</sequence>
<feature type="active site" description="Proton acceptor for HNH nuclease domain" evidence="13">
    <location>
        <position position="841"/>
    </location>
</feature>
<dbReference type="InterPro" id="IPR055228">
    <property type="entry name" value="Cas9_RuvC"/>
</dbReference>
<dbReference type="PATRIC" id="fig|119224.3.peg.1639"/>
<evidence type="ECO:0000256" key="4">
    <source>
        <dbReference type="ARBA" id="ARBA00022723"/>
    </source>
</evidence>
<keyword evidence="9 13" id="KW-0051">Antiviral defense</keyword>
<keyword evidence="3 13" id="KW-0540">Nuclease</keyword>
<dbReference type="EC" id="3.1.-.-" evidence="13"/>
<dbReference type="InterPro" id="IPR033114">
    <property type="entry name" value="HNH_CAS9"/>
</dbReference>
<accession>A0A0P6SHS4</accession>
<dbReference type="Pfam" id="PF16592">
    <property type="entry name" value="Cas9_REC"/>
    <property type="match status" value="1"/>
</dbReference>
<comment type="subunit">
    <text evidence="12 13">Monomer. Binds crRNA and tracrRNA.</text>
</comment>
<dbReference type="InterPro" id="IPR003615">
    <property type="entry name" value="HNH_nuc"/>
</dbReference>
<evidence type="ECO:0000313" key="16">
    <source>
        <dbReference type="Proteomes" id="UP000049578"/>
    </source>
</evidence>
<evidence type="ECO:0000256" key="5">
    <source>
        <dbReference type="ARBA" id="ARBA00022759"/>
    </source>
</evidence>
<feature type="active site" description="For RuvC-like nuclease domain" evidence="13">
    <location>
        <position position="12"/>
    </location>
</feature>
<name>A0A0P6SHS4_9STRE</name>
<dbReference type="EMBL" id="LHQM01000066">
    <property type="protein sequence ID" value="KPJ21734.1"/>
    <property type="molecule type" value="Genomic_DNA"/>
</dbReference>
<dbReference type="RefSeq" id="WP_054279288.1">
    <property type="nucleotide sequence ID" value="NZ_LHQM01000066.1"/>
</dbReference>
<evidence type="ECO:0000256" key="7">
    <source>
        <dbReference type="ARBA" id="ARBA00022842"/>
    </source>
</evidence>
<organism evidence="15 16">
    <name type="scientific">Streptococcus phocae</name>
    <dbReference type="NCBI Taxonomy" id="119224"/>
    <lineage>
        <taxon>Bacteria</taxon>
        <taxon>Bacillati</taxon>
        <taxon>Bacillota</taxon>
        <taxon>Bacilli</taxon>
        <taxon>Lactobacillales</taxon>
        <taxon>Streptococcaceae</taxon>
        <taxon>Streptococcus</taxon>
    </lineage>
</organism>
<dbReference type="Gene3D" id="1.10.30.50">
    <property type="match status" value="1"/>
</dbReference>
<dbReference type="InterPro" id="IPR032237">
    <property type="entry name" value="Cas9_PI"/>
</dbReference>
<dbReference type="CDD" id="cd09643">
    <property type="entry name" value="Csn1"/>
    <property type="match status" value="1"/>
</dbReference>
<dbReference type="Pfam" id="PF16595">
    <property type="entry name" value="Cas9_PI"/>
    <property type="match status" value="1"/>
</dbReference>
<comment type="function">
    <text evidence="13">CRISPR (clustered regularly interspaced short palindromic repeat) is an adaptive immune system that provides protection against mobile genetic elements (viruses, transposable elements and conjugative plasmids). CRISPR clusters contain spacers, sequences complementary to antecedent mobile elements, and target invading nucleic acids. CRISPR clusters are transcribed and processed into CRISPR RNA (crRNA). In type II CRISPR systems correct processing of pre-crRNA requires a trans-encoded small RNA (tracrRNA), endogenous ribonuclease 3 (rnc) and this protein. The tracrRNA serves as a guide for ribonuclease 3-aided processing of pre-crRNA. Subsequently Cas9/crRNA/tracrRNA endonucleolytically cleaves linear or circular dsDNA target complementary to the spacer; Cas9 is inactive in the absence of the 2 guide RNAs (gRNA). Cas9 recognizes the protospacer adjacent motif (PAM) in the CRISPR repeat sequences to help distinguish self versus nonself, as targets within the bacterial CRISPR locus do not have PAMs. PAM recognition is also required for catalytic activity.</text>
</comment>
<evidence type="ECO:0000256" key="6">
    <source>
        <dbReference type="ARBA" id="ARBA00022801"/>
    </source>
</evidence>
<dbReference type="GO" id="GO:0016787">
    <property type="term" value="F:hydrolase activity"/>
    <property type="evidence" value="ECO:0007669"/>
    <property type="project" value="UniProtKB-KW"/>
</dbReference>
<gene>
    <name evidence="13" type="primary">cas9</name>
    <name evidence="15" type="ORF">AKK44_08325</name>
</gene>
<dbReference type="Proteomes" id="UP000049578">
    <property type="component" value="Unassembled WGS sequence"/>
</dbReference>
<keyword evidence="5 13" id="KW-0255">Endonuclease</keyword>
<dbReference type="Pfam" id="PF13395">
    <property type="entry name" value="HNH_4"/>
    <property type="match status" value="1"/>
</dbReference>
<comment type="caution">
    <text evidence="15">The sequence shown here is derived from an EMBL/GenBank/DDBJ whole genome shotgun (WGS) entry which is preliminary data.</text>
</comment>
<dbReference type="GO" id="GO:0046872">
    <property type="term" value="F:metal ion binding"/>
    <property type="evidence" value="ECO:0007669"/>
    <property type="project" value="UniProtKB-UniRule"/>
</dbReference>
<comment type="caution">
    <text evidence="13">Lacks conserved residue(s) required for the propagation of feature annotation.</text>
</comment>
<evidence type="ECO:0000256" key="11">
    <source>
        <dbReference type="ARBA" id="ARBA00023211"/>
    </source>
</evidence>
<comment type="domain">
    <text evidence="13">Has 2 endonuclease domains. The discontinuous RuvC-like domain cleaves the target DNA noncomplementary to crRNA while the HNH nuclease domain cleaves the target DNA complementary to crRNA.</text>
</comment>
<proteinExistence type="inferred from homology"/>
<evidence type="ECO:0000256" key="3">
    <source>
        <dbReference type="ARBA" id="ARBA00022722"/>
    </source>
</evidence>
<dbReference type="Pfam" id="PF22702">
    <property type="entry name" value="Cas9_RuvC"/>
    <property type="match status" value="1"/>
</dbReference>
<evidence type="ECO:0000256" key="13">
    <source>
        <dbReference type="HAMAP-Rule" id="MF_01480"/>
    </source>
</evidence>
<evidence type="ECO:0000256" key="10">
    <source>
        <dbReference type="ARBA" id="ARBA00023125"/>
    </source>
</evidence>
<keyword evidence="10 13" id="KW-0238">DNA-binding</keyword>
<dbReference type="InterPro" id="IPR036397">
    <property type="entry name" value="RNaseH_sf"/>
</dbReference>
<keyword evidence="6 13" id="KW-0378">Hydrolase</keyword>
<keyword evidence="4" id="KW-0479">Metal-binding</keyword>
<dbReference type="NCBIfam" id="TIGR01865">
    <property type="entry name" value="cas_Csn1"/>
    <property type="match status" value="1"/>
</dbReference>
<evidence type="ECO:0000259" key="14">
    <source>
        <dbReference type="PROSITE" id="PS51749"/>
    </source>
</evidence>
<dbReference type="HAMAP" id="MF_01480">
    <property type="entry name" value="Cas9"/>
    <property type="match status" value="1"/>
</dbReference>
<feature type="domain" description="HNH Cas9-type" evidence="14">
    <location>
        <begin position="761"/>
        <end position="922"/>
    </location>
</feature>
<dbReference type="InterPro" id="IPR028629">
    <property type="entry name" value="Cas9"/>
</dbReference>
<keyword evidence="7" id="KW-0460">Magnesium</keyword>
<dbReference type="GO" id="GO:0003677">
    <property type="term" value="F:DNA binding"/>
    <property type="evidence" value="ECO:0007669"/>
    <property type="project" value="UniProtKB-UniRule"/>
</dbReference>
<evidence type="ECO:0000313" key="15">
    <source>
        <dbReference type="EMBL" id="KPJ21734.1"/>
    </source>
</evidence>
<dbReference type="GO" id="GO:0004519">
    <property type="term" value="F:endonuclease activity"/>
    <property type="evidence" value="ECO:0007669"/>
    <property type="project" value="UniProtKB-UniRule"/>
</dbReference>
<comment type="similarity">
    <text evidence="13">Belongs to the CRISPR-associated Cas9 family.</text>
</comment>
<comment type="similarity">
    <text evidence="2">Belongs to the CRISPR-associated protein Cas9 family. Subtype II-A subfamily.</text>
</comment>